<dbReference type="HOGENOM" id="CLU_060136_0_0_4"/>
<dbReference type="eggNOG" id="COG3971">
    <property type="taxonomic scope" value="Bacteria"/>
</dbReference>
<evidence type="ECO:0000259" key="2">
    <source>
        <dbReference type="Pfam" id="PF01557"/>
    </source>
</evidence>
<dbReference type="SUPFAM" id="SSF56529">
    <property type="entry name" value="FAH"/>
    <property type="match status" value="1"/>
</dbReference>
<dbReference type="RefSeq" id="WP_011828008.1">
    <property type="nucleotide sequence ID" value="NC_008825.1"/>
</dbReference>
<dbReference type="EMBL" id="CP000555">
    <property type="protein sequence ID" value="ABM93370.1"/>
    <property type="molecule type" value="Genomic_DNA"/>
</dbReference>
<organism evidence="3 4">
    <name type="scientific">Methylibium petroleiphilum (strain ATCC BAA-1232 / LMG 22953 / PM1)</name>
    <dbReference type="NCBI Taxonomy" id="420662"/>
    <lineage>
        <taxon>Bacteria</taxon>
        <taxon>Pseudomonadati</taxon>
        <taxon>Pseudomonadota</taxon>
        <taxon>Betaproteobacteria</taxon>
        <taxon>Burkholderiales</taxon>
        <taxon>Sphaerotilaceae</taxon>
        <taxon>Methylibium</taxon>
    </lineage>
</organism>
<dbReference type="InterPro" id="IPR011234">
    <property type="entry name" value="Fumarylacetoacetase-like_C"/>
</dbReference>
<dbReference type="PANTHER" id="PTHR30143:SF0">
    <property type="entry name" value="2-KETO-4-PENTENOATE HYDRATASE"/>
    <property type="match status" value="1"/>
</dbReference>
<dbReference type="InterPro" id="IPR050772">
    <property type="entry name" value="Hydratase-Decarb/MhpD_sf"/>
</dbReference>
<gene>
    <name evidence="3" type="ordered locus">Mpe_A0408</name>
</gene>
<keyword evidence="4" id="KW-1185">Reference proteome</keyword>
<dbReference type="KEGG" id="mpt:Mpe_A0408"/>
<evidence type="ECO:0000256" key="1">
    <source>
        <dbReference type="ARBA" id="ARBA00023239"/>
    </source>
</evidence>
<evidence type="ECO:0000313" key="3">
    <source>
        <dbReference type="EMBL" id="ABM93370.1"/>
    </source>
</evidence>
<reference evidence="3 4" key="1">
    <citation type="journal article" date="2007" name="J. Bacteriol.">
        <title>Whole-genome analysis of the methyl tert-butyl ether-degrading beta-proteobacterium Methylibium petroleiphilum PM1.</title>
        <authorList>
            <person name="Kane S.R."/>
            <person name="Chakicherla A.Y."/>
            <person name="Chain P.S.G."/>
            <person name="Schmidt R."/>
            <person name="Shin M.W."/>
            <person name="Legler T.C."/>
            <person name="Scow K.M."/>
            <person name="Larimer F.W."/>
            <person name="Lucas S.M."/>
            <person name="Richardson P.M."/>
            <person name="Hristova K.R."/>
        </authorList>
    </citation>
    <scope>NUCLEOTIDE SEQUENCE [LARGE SCALE GENOMIC DNA]</scope>
    <source>
        <strain evidence="4">ATCC BAA-1232 / LMG 22953 / PM1</strain>
    </source>
</reference>
<dbReference type="GO" id="GO:0008684">
    <property type="term" value="F:2-oxopent-4-enoate hydratase activity"/>
    <property type="evidence" value="ECO:0007669"/>
    <property type="project" value="TreeGrafter"/>
</dbReference>
<dbReference type="AlphaFoldDB" id="A2SCT1"/>
<dbReference type="Gene3D" id="3.90.850.10">
    <property type="entry name" value="Fumarylacetoacetase-like, C-terminal domain"/>
    <property type="match status" value="1"/>
</dbReference>
<dbReference type="PANTHER" id="PTHR30143">
    <property type="entry name" value="ACID HYDRATASE"/>
    <property type="match status" value="1"/>
</dbReference>
<proteinExistence type="predicted"/>
<sequence length="276" mass="29463">MSMTIAPPSLDALARQIQTAQDATRQIEPFTSQLDGFDVPAAYAVAQLVHEARLREGARAIGRKIGFTNPDMWSLYGVRDPVWAHVYDRTVVRVAGGRHVCRLAPFTEPKIEPEIVLHFHRAPPAGADAAALLDCIDWVAHAFEIVQSHFPGWKFRAADTVADAALHGALLVGEPQPVARLQPGLRSALAAFSLELVCDGAVREVGVGANVLGSPLAALAHLAGVLSRQPQALPLQAGELVTTGTLTTAQPVRAGQTWHTVLRGIDLPGLAVEFVD</sequence>
<evidence type="ECO:0000313" key="4">
    <source>
        <dbReference type="Proteomes" id="UP000000366"/>
    </source>
</evidence>
<protein>
    <submittedName>
        <fullName evidence="3">Putative decarboxylase</fullName>
    </submittedName>
</protein>
<dbReference type="Proteomes" id="UP000000366">
    <property type="component" value="Chromosome"/>
</dbReference>
<dbReference type="InterPro" id="IPR036663">
    <property type="entry name" value="Fumarylacetoacetase_C_sf"/>
</dbReference>
<keyword evidence="1" id="KW-0456">Lyase</keyword>
<feature type="domain" description="Fumarylacetoacetase-like C-terminal" evidence="2">
    <location>
        <begin position="92"/>
        <end position="257"/>
    </location>
</feature>
<dbReference type="Pfam" id="PF01557">
    <property type="entry name" value="FAA_hydrolase"/>
    <property type="match status" value="1"/>
</dbReference>
<dbReference type="GO" id="GO:0005737">
    <property type="term" value="C:cytoplasm"/>
    <property type="evidence" value="ECO:0007669"/>
    <property type="project" value="TreeGrafter"/>
</dbReference>
<dbReference type="STRING" id="420662.Mpe_A0408"/>
<accession>A2SCT1</accession>
<name>A2SCT1_METPP</name>